<organism evidence="2 3">
    <name type="scientific">Enterocloster lavalensis</name>
    <dbReference type="NCBI Taxonomy" id="460384"/>
    <lineage>
        <taxon>Bacteria</taxon>
        <taxon>Bacillati</taxon>
        <taxon>Bacillota</taxon>
        <taxon>Clostridia</taxon>
        <taxon>Lachnospirales</taxon>
        <taxon>Lachnospiraceae</taxon>
        <taxon>Enterocloster</taxon>
    </lineage>
</organism>
<dbReference type="SUPFAM" id="SSF47413">
    <property type="entry name" value="lambda repressor-like DNA-binding domains"/>
    <property type="match status" value="1"/>
</dbReference>
<dbReference type="Proteomes" id="UP000198508">
    <property type="component" value="Unassembled WGS sequence"/>
</dbReference>
<evidence type="ECO:0000259" key="1">
    <source>
        <dbReference type="PROSITE" id="PS50943"/>
    </source>
</evidence>
<keyword evidence="3" id="KW-1185">Reference proteome</keyword>
<proteinExistence type="predicted"/>
<dbReference type="SMART" id="SM00530">
    <property type="entry name" value="HTH_XRE"/>
    <property type="match status" value="1"/>
</dbReference>
<dbReference type="Pfam" id="PF12844">
    <property type="entry name" value="HTH_19"/>
    <property type="match status" value="1"/>
</dbReference>
<dbReference type="InterPro" id="IPR010982">
    <property type="entry name" value="Lambda_DNA-bd_dom_sf"/>
</dbReference>
<dbReference type="Gene3D" id="1.10.260.40">
    <property type="entry name" value="lambda repressor-like DNA-binding domains"/>
    <property type="match status" value="1"/>
</dbReference>
<dbReference type="AlphaFoldDB" id="A0A1I0IEZ2"/>
<dbReference type="RefSeq" id="WP_092366998.1">
    <property type="nucleotide sequence ID" value="NZ_FOIM01000021.1"/>
</dbReference>
<dbReference type="CDD" id="cd00093">
    <property type="entry name" value="HTH_XRE"/>
    <property type="match status" value="1"/>
</dbReference>
<evidence type="ECO:0000313" key="2">
    <source>
        <dbReference type="EMBL" id="SET95479.1"/>
    </source>
</evidence>
<dbReference type="InterPro" id="IPR001387">
    <property type="entry name" value="Cro/C1-type_HTH"/>
</dbReference>
<dbReference type="GO" id="GO:0003677">
    <property type="term" value="F:DNA binding"/>
    <property type="evidence" value="ECO:0007669"/>
    <property type="project" value="InterPro"/>
</dbReference>
<feature type="domain" description="HTH cro/C1-type" evidence="1">
    <location>
        <begin position="7"/>
        <end position="65"/>
    </location>
</feature>
<protein>
    <submittedName>
        <fullName evidence="2">Helix-turn-helix domain-containing protein</fullName>
    </submittedName>
</protein>
<dbReference type="EMBL" id="FOIM01000021">
    <property type="protein sequence ID" value="SET95479.1"/>
    <property type="molecule type" value="Genomic_DNA"/>
</dbReference>
<dbReference type="STRING" id="460384.SAMN05216313_12132"/>
<sequence length="180" mass="20995">MTVGEKIKFIRNFRGMTQKELGVGIGFDEKGADNRIAQYETNYRVPKKDTLLQIAKVLDVNLLNFISEVSGSAEDIMQTFFWLDEDNPGAINLFQLVRNPGECYASDDTSVRYNDSDDWPAHPPVGLWFKYGVVDDFMREWLVRKNELKAGEITREEYLEWKLNWPSTCDTSIRIKKWER</sequence>
<dbReference type="PROSITE" id="PS50943">
    <property type="entry name" value="HTH_CROC1"/>
    <property type="match status" value="1"/>
</dbReference>
<accession>A0A1I0IEZ2</accession>
<gene>
    <name evidence="2" type="ORF">SAMN05216313_12132</name>
</gene>
<evidence type="ECO:0000313" key="3">
    <source>
        <dbReference type="Proteomes" id="UP000198508"/>
    </source>
</evidence>
<name>A0A1I0IEZ2_9FIRM</name>
<reference evidence="3" key="1">
    <citation type="submission" date="2016-10" db="EMBL/GenBank/DDBJ databases">
        <authorList>
            <person name="Varghese N."/>
            <person name="Submissions S."/>
        </authorList>
    </citation>
    <scope>NUCLEOTIDE SEQUENCE [LARGE SCALE GENOMIC DNA]</scope>
    <source>
        <strain evidence="3">NLAE-zl-G277</strain>
    </source>
</reference>